<evidence type="ECO:0000313" key="3">
    <source>
        <dbReference type="Proteomes" id="UP000018502"/>
    </source>
</evidence>
<proteinExistence type="predicted"/>
<gene>
    <name evidence="2" type="ORF">L833_0079</name>
</gene>
<dbReference type="Proteomes" id="UP000018502">
    <property type="component" value="Unassembled WGS sequence"/>
</dbReference>
<sequence length="48" mass="5343">MQVRTPQINPHLPEHALGDESAPPINGRTSCFILLRLPGNTRRRLVLG</sequence>
<organism evidence="2 3">
    <name type="scientific">Mycobacteroides abscessus MAB_091912_2446</name>
    <dbReference type="NCBI Taxonomy" id="1335414"/>
    <lineage>
        <taxon>Bacteria</taxon>
        <taxon>Bacillati</taxon>
        <taxon>Actinomycetota</taxon>
        <taxon>Actinomycetes</taxon>
        <taxon>Mycobacteriales</taxon>
        <taxon>Mycobacteriaceae</taxon>
        <taxon>Mycobacteroides</taxon>
        <taxon>Mycobacteroides abscessus</taxon>
    </lineage>
</organism>
<dbReference type="AlphaFoldDB" id="A0A829M9B4"/>
<evidence type="ECO:0000256" key="1">
    <source>
        <dbReference type="SAM" id="MobiDB-lite"/>
    </source>
</evidence>
<feature type="region of interest" description="Disordered" evidence="1">
    <location>
        <begin position="1"/>
        <end position="23"/>
    </location>
</feature>
<evidence type="ECO:0000313" key="2">
    <source>
        <dbReference type="EMBL" id="ESV62714.1"/>
    </source>
</evidence>
<reference evidence="2 3" key="1">
    <citation type="journal article" date="2014" name="Emerg. Infect. Dis.">
        <title>High-level Relatedness among Mycobacterium abscessus subsp. massiliense Strains from Widely Separated Outbreaks.</title>
        <authorList>
            <person name="Tettelin H."/>
            <person name="Davidson R.M."/>
            <person name="Agrawal S."/>
            <person name="Aitken M.L."/>
            <person name="Shallom S."/>
            <person name="Hasan N.A."/>
            <person name="Strong M."/>
            <person name="Nogueira de Moura V.C."/>
            <person name="De Groote M.A."/>
            <person name="Duarte R.S."/>
            <person name="Hine E."/>
            <person name="Parankush S."/>
            <person name="Su Q."/>
            <person name="Daugherty S.C."/>
            <person name="Fraser C.M."/>
            <person name="Brown-Elliott B.A."/>
            <person name="Wallace R.J.Jr."/>
            <person name="Holland S.M."/>
            <person name="Sampaio E.P."/>
            <person name="Olivier K.N."/>
            <person name="Jackson M."/>
            <person name="Zelazny A.M."/>
        </authorList>
    </citation>
    <scope>NUCLEOTIDE SEQUENCE [LARGE SCALE GENOMIC DNA]</scope>
    <source>
        <strain evidence="2 3">MAB_091912_2446</strain>
    </source>
</reference>
<protein>
    <submittedName>
        <fullName evidence="2">Uncharacterized protein</fullName>
    </submittedName>
</protein>
<comment type="caution">
    <text evidence="2">The sequence shown here is derived from an EMBL/GenBank/DDBJ whole genome shotgun (WGS) entry which is preliminary data.</text>
</comment>
<accession>A0A829M9B4</accession>
<name>A0A829M9B4_9MYCO</name>
<dbReference type="EMBL" id="AYTF01000001">
    <property type="protein sequence ID" value="ESV62714.1"/>
    <property type="molecule type" value="Genomic_DNA"/>
</dbReference>